<proteinExistence type="inferred from homology"/>
<feature type="signal peptide" evidence="3">
    <location>
        <begin position="1"/>
        <end position="17"/>
    </location>
</feature>
<comment type="caution">
    <text evidence="4">The sequence shown here is derived from an EMBL/GenBank/DDBJ whole genome shotgun (WGS) entry which is preliminary data.</text>
</comment>
<dbReference type="Gene3D" id="3.40.50.720">
    <property type="entry name" value="NAD(P)-binding Rossmann-like Domain"/>
    <property type="match status" value="1"/>
</dbReference>
<dbReference type="EMBL" id="CAICTM010003300">
    <property type="protein sequence ID" value="CAB9531174.1"/>
    <property type="molecule type" value="Genomic_DNA"/>
</dbReference>
<evidence type="ECO:0000256" key="1">
    <source>
        <dbReference type="ARBA" id="ARBA00006484"/>
    </source>
</evidence>
<evidence type="ECO:0000256" key="3">
    <source>
        <dbReference type="SAM" id="SignalP"/>
    </source>
</evidence>
<dbReference type="Pfam" id="PF13561">
    <property type="entry name" value="adh_short_C2"/>
    <property type="match status" value="1"/>
</dbReference>
<dbReference type="InterPro" id="IPR051122">
    <property type="entry name" value="SDR_DHRS6-like"/>
</dbReference>
<feature type="chain" id="PRO_5040261873" evidence="3">
    <location>
        <begin position="18"/>
        <end position="281"/>
    </location>
</feature>
<protein>
    <submittedName>
        <fullName evidence="4">Peroxisomal trans-2-enoyl-CoA reductase</fullName>
    </submittedName>
</protein>
<dbReference type="PANTHER" id="PTHR43477">
    <property type="entry name" value="DIHYDROANTICAPSIN 7-DEHYDROGENASE"/>
    <property type="match status" value="1"/>
</dbReference>
<organism evidence="4 5">
    <name type="scientific">Seminavis robusta</name>
    <dbReference type="NCBI Taxonomy" id="568900"/>
    <lineage>
        <taxon>Eukaryota</taxon>
        <taxon>Sar</taxon>
        <taxon>Stramenopiles</taxon>
        <taxon>Ochrophyta</taxon>
        <taxon>Bacillariophyta</taxon>
        <taxon>Bacillariophyceae</taxon>
        <taxon>Bacillariophycidae</taxon>
        <taxon>Naviculales</taxon>
        <taxon>Naviculaceae</taxon>
        <taxon>Seminavis</taxon>
    </lineage>
</organism>
<evidence type="ECO:0000313" key="5">
    <source>
        <dbReference type="Proteomes" id="UP001153069"/>
    </source>
</evidence>
<dbReference type="PRINTS" id="PR00081">
    <property type="entry name" value="GDHRDH"/>
</dbReference>
<reference evidence="4" key="1">
    <citation type="submission" date="2020-06" db="EMBL/GenBank/DDBJ databases">
        <authorList>
            <consortium name="Plant Systems Biology data submission"/>
        </authorList>
    </citation>
    <scope>NUCLEOTIDE SEQUENCE</scope>
    <source>
        <strain evidence="4">D6</strain>
    </source>
</reference>
<keyword evidence="3" id="KW-0732">Signal</keyword>
<dbReference type="OrthoDB" id="294295at2759"/>
<sequence length="281" mass="29861">MWLLALVVTAALSLVSSIRTPPNVIVVGGSSGMGKAAALATIEHGGKCMLVSRSKDKLSTAKSYLLSEVPSAIVDTAVVDATNEEEVQEFAESLELGAWDGLVISAAGRAPHGPFTELPTSDARGMMESKFWTAYHCAKYISVKLNDGGCVVFVAGILNRRPGINCAPLAISNGALEGLTKSLALEFGPRLRCNCLSPGFCDTERFDHMTPDRKAKMIANTALSLPLQKIGEPRDMGGALYYLLTAQFCTGVILDVDGGHGIRQYASVAGDPMRAKEQTRQ</sequence>
<dbReference type="CDD" id="cd05233">
    <property type="entry name" value="SDR_c"/>
    <property type="match status" value="1"/>
</dbReference>
<dbReference type="Proteomes" id="UP001153069">
    <property type="component" value="Unassembled WGS sequence"/>
</dbReference>
<evidence type="ECO:0000313" key="4">
    <source>
        <dbReference type="EMBL" id="CAB9531174.1"/>
    </source>
</evidence>
<keyword evidence="2" id="KW-0560">Oxidoreductase</keyword>
<evidence type="ECO:0000256" key="2">
    <source>
        <dbReference type="ARBA" id="ARBA00023002"/>
    </source>
</evidence>
<accession>A0A9N8F3Y0</accession>
<name>A0A9N8F3Y0_9STRA</name>
<keyword evidence="5" id="KW-1185">Reference proteome</keyword>
<dbReference type="PANTHER" id="PTHR43477:SF1">
    <property type="entry name" value="DIHYDROANTICAPSIN 7-DEHYDROGENASE"/>
    <property type="match status" value="1"/>
</dbReference>
<dbReference type="InterPro" id="IPR002347">
    <property type="entry name" value="SDR_fam"/>
</dbReference>
<dbReference type="SUPFAM" id="SSF51735">
    <property type="entry name" value="NAD(P)-binding Rossmann-fold domains"/>
    <property type="match status" value="1"/>
</dbReference>
<dbReference type="AlphaFoldDB" id="A0A9N8F3Y0"/>
<gene>
    <name evidence="4" type="ORF">SEMRO_3302_G346450.1</name>
</gene>
<dbReference type="InterPro" id="IPR036291">
    <property type="entry name" value="NAD(P)-bd_dom_sf"/>
</dbReference>
<dbReference type="GO" id="GO:0016491">
    <property type="term" value="F:oxidoreductase activity"/>
    <property type="evidence" value="ECO:0007669"/>
    <property type="project" value="UniProtKB-KW"/>
</dbReference>
<comment type="similarity">
    <text evidence="1">Belongs to the short-chain dehydrogenases/reductases (SDR) family.</text>
</comment>